<feature type="transmembrane region" description="Helical" evidence="6">
    <location>
        <begin position="281"/>
        <end position="301"/>
    </location>
</feature>
<evidence type="ECO:0000256" key="2">
    <source>
        <dbReference type="ARBA" id="ARBA00022475"/>
    </source>
</evidence>
<evidence type="ECO:0000256" key="4">
    <source>
        <dbReference type="ARBA" id="ARBA00022989"/>
    </source>
</evidence>
<dbReference type="EMBL" id="DVNZ01000013">
    <property type="protein sequence ID" value="HIU93586.1"/>
    <property type="molecule type" value="Genomic_DNA"/>
</dbReference>
<dbReference type="PANTHER" id="PTHR43370">
    <property type="entry name" value="SUGAR ABC TRANSPORTER INTEGRAL MEMBRANE PROTEIN-RELATED"/>
    <property type="match status" value="1"/>
</dbReference>
<keyword evidence="2" id="KW-1003">Cell membrane</keyword>
<reference evidence="7" key="2">
    <citation type="journal article" date="2021" name="PeerJ">
        <title>Extensive microbial diversity within the chicken gut microbiome revealed by metagenomics and culture.</title>
        <authorList>
            <person name="Gilroy R."/>
            <person name="Ravi A."/>
            <person name="Getino M."/>
            <person name="Pursley I."/>
            <person name="Horton D.L."/>
            <person name="Alikhan N.F."/>
            <person name="Baker D."/>
            <person name="Gharbi K."/>
            <person name="Hall N."/>
            <person name="Watson M."/>
            <person name="Adriaenssens E.M."/>
            <person name="Foster-Nyarko E."/>
            <person name="Jarju S."/>
            <person name="Secka A."/>
            <person name="Antonio M."/>
            <person name="Oren A."/>
            <person name="Chaudhuri R.R."/>
            <person name="La Ragione R."/>
            <person name="Hildebrand F."/>
            <person name="Pallen M.J."/>
        </authorList>
    </citation>
    <scope>NUCLEOTIDE SEQUENCE</scope>
    <source>
        <strain evidence="7">ChiGjej2B2-16831</strain>
    </source>
</reference>
<gene>
    <name evidence="7" type="ORF">IAD24_00360</name>
</gene>
<comment type="subcellular location">
    <subcellularLocation>
        <location evidence="1">Cell membrane</location>
        <topology evidence="1">Multi-pass membrane protein</topology>
    </subcellularLocation>
</comment>
<feature type="transmembrane region" description="Helical" evidence="6">
    <location>
        <begin position="63"/>
        <end position="85"/>
    </location>
</feature>
<evidence type="ECO:0000313" key="8">
    <source>
        <dbReference type="Proteomes" id="UP000824128"/>
    </source>
</evidence>
<organism evidence="7 8">
    <name type="scientific">Candidatus Aphodomorpha intestinavium</name>
    <dbReference type="NCBI Taxonomy" id="2840672"/>
    <lineage>
        <taxon>Bacteria</taxon>
        <taxon>Bacillati</taxon>
        <taxon>Bacillota</taxon>
        <taxon>Clostridia</taxon>
        <taxon>Eubacteriales</taxon>
        <taxon>Candidatus Aphodomorpha</taxon>
    </lineage>
</organism>
<protein>
    <submittedName>
        <fullName evidence="7">ABC transporter permease</fullName>
    </submittedName>
</protein>
<keyword evidence="3 6" id="KW-0812">Transmembrane</keyword>
<evidence type="ECO:0000256" key="1">
    <source>
        <dbReference type="ARBA" id="ARBA00004651"/>
    </source>
</evidence>
<dbReference type="Proteomes" id="UP000824128">
    <property type="component" value="Unassembled WGS sequence"/>
</dbReference>
<name>A0A9D1N2R5_9FIRM</name>
<feature type="transmembrane region" description="Helical" evidence="6">
    <location>
        <begin position="149"/>
        <end position="166"/>
    </location>
</feature>
<evidence type="ECO:0000256" key="5">
    <source>
        <dbReference type="ARBA" id="ARBA00023136"/>
    </source>
</evidence>
<evidence type="ECO:0000256" key="6">
    <source>
        <dbReference type="SAM" id="Phobius"/>
    </source>
</evidence>
<feature type="transmembrane region" description="Helical" evidence="6">
    <location>
        <begin position="249"/>
        <end position="269"/>
    </location>
</feature>
<dbReference type="GO" id="GO:0005886">
    <property type="term" value="C:plasma membrane"/>
    <property type="evidence" value="ECO:0007669"/>
    <property type="project" value="UniProtKB-SubCell"/>
</dbReference>
<dbReference type="Pfam" id="PF02653">
    <property type="entry name" value="BPD_transp_2"/>
    <property type="match status" value="1"/>
</dbReference>
<sequence length="308" mass="32236">MSFLESLGGYINTDLSLATPILLAGLGLLIINRAGLLNIGAEGTMLIATIMAVYGSYISGSVWVGLIFAMISGALVGALFALLTVTLRANQTVVGAAVNVLGSGLSATLFRIMFGVSATVPSIDVFEPVSIPGLSAIPLIGEGFFDHMPMVYIAFLMVPVMSYFLFKTQTGLNLRSVGENPKVADTLGINVYRTQYIAAIVGSMIIAMGGAFMSTGLTKFFSEEMVSGRGYIALAAVVFGRYKPTGIMGAAMVFMAGIVLANILMAQGLGIPYQFLNMLPYVLTVIALAAFAHSAVAPASLGKPYKRG</sequence>
<keyword evidence="5 6" id="KW-0472">Membrane</keyword>
<keyword evidence="4 6" id="KW-1133">Transmembrane helix</keyword>
<proteinExistence type="predicted"/>
<feature type="transmembrane region" description="Helical" evidence="6">
    <location>
        <begin position="196"/>
        <end position="214"/>
    </location>
</feature>
<evidence type="ECO:0000313" key="7">
    <source>
        <dbReference type="EMBL" id="HIU93586.1"/>
    </source>
</evidence>
<comment type="caution">
    <text evidence="7">The sequence shown here is derived from an EMBL/GenBank/DDBJ whole genome shotgun (WGS) entry which is preliminary data.</text>
</comment>
<dbReference type="GO" id="GO:0022857">
    <property type="term" value="F:transmembrane transporter activity"/>
    <property type="evidence" value="ECO:0007669"/>
    <property type="project" value="InterPro"/>
</dbReference>
<accession>A0A9D1N2R5</accession>
<dbReference type="AlphaFoldDB" id="A0A9D1N2R5"/>
<dbReference type="PANTHER" id="PTHR43370:SF2">
    <property type="entry name" value="ABC TRANSPORTER PERMEASE PROTEIN"/>
    <property type="match status" value="1"/>
</dbReference>
<evidence type="ECO:0000256" key="3">
    <source>
        <dbReference type="ARBA" id="ARBA00022692"/>
    </source>
</evidence>
<reference evidence="7" key="1">
    <citation type="submission" date="2020-10" db="EMBL/GenBank/DDBJ databases">
        <authorList>
            <person name="Gilroy R."/>
        </authorList>
    </citation>
    <scope>NUCLEOTIDE SEQUENCE</scope>
    <source>
        <strain evidence="7">ChiGjej2B2-16831</strain>
    </source>
</reference>
<dbReference type="CDD" id="cd06580">
    <property type="entry name" value="TM_PBP1_transp_TpRbsC_like"/>
    <property type="match status" value="1"/>
</dbReference>
<feature type="transmembrane region" description="Helical" evidence="6">
    <location>
        <begin position="15"/>
        <end position="32"/>
    </location>
</feature>
<dbReference type="InterPro" id="IPR001851">
    <property type="entry name" value="ABC_transp_permease"/>
</dbReference>
<feature type="transmembrane region" description="Helical" evidence="6">
    <location>
        <begin position="92"/>
        <end position="114"/>
    </location>
</feature>
<feature type="transmembrane region" description="Helical" evidence="6">
    <location>
        <begin position="39"/>
        <end position="57"/>
    </location>
</feature>